<organism evidence="2 3">
    <name type="scientific">Shinella lacus</name>
    <dbReference type="NCBI Taxonomy" id="2654216"/>
    <lineage>
        <taxon>Bacteria</taxon>
        <taxon>Pseudomonadati</taxon>
        <taxon>Pseudomonadota</taxon>
        <taxon>Alphaproteobacteria</taxon>
        <taxon>Hyphomicrobiales</taxon>
        <taxon>Rhizobiaceae</taxon>
        <taxon>Shinella</taxon>
    </lineage>
</organism>
<accession>A0ABT1R8T4</accession>
<keyword evidence="1" id="KW-0472">Membrane</keyword>
<dbReference type="EMBL" id="WHSB02000005">
    <property type="protein sequence ID" value="MCQ4631576.1"/>
    <property type="molecule type" value="Genomic_DNA"/>
</dbReference>
<feature type="transmembrane region" description="Helical" evidence="1">
    <location>
        <begin position="77"/>
        <end position="97"/>
    </location>
</feature>
<dbReference type="SUPFAM" id="SSF103481">
    <property type="entry name" value="Multidrug resistance efflux transporter EmrE"/>
    <property type="match status" value="1"/>
</dbReference>
<name>A0ABT1R8T4_9HYPH</name>
<evidence type="ECO:0000256" key="1">
    <source>
        <dbReference type="SAM" id="Phobius"/>
    </source>
</evidence>
<evidence type="ECO:0000313" key="3">
    <source>
        <dbReference type="Proteomes" id="UP000996601"/>
    </source>
</evidence>
<sequence length="121" mass="12489">MTTGGYSPTIWAGLLGTPLLIAAGQVLFKLTSGTTGEFGVKGLVALALNPLLLLALAIYGAGTIIWIFVLKAVPLTIGYSFMALTFCFVPLLASLFLGEALTLRYALGAVLIVGGMLVING</sequence>
<proteinExistence type="predicted"/>
<keyword evidence="1" id="KW-0812">Transmembrane</keyword>
<feature type="transmembrane region" description="Helical" evidence="1">
    <location>
        <begin position="9"/>
        <end position="28"/>
    </location>
</feature>
<reference evidence="2" key="1">
    <citation type="submission" date="2021-07" db="EMBL/GenBank/DDBJ databases">
        <title>Shinella sp. nov., a novel member of the genus Shinella from water.</title>
        <authorList>
            <person name="Deng Y."/>
        </authorList>
    </citation>
    <scope>NUCLEOTIDE SEQUENCE</scope>
    <source>
        <strain evidence="2">CPCC 100929</strain>
    </source>
</reference>
<dbReference type="Gene3D" id="1.10.3730.20">
    <property type="match status" value="1"/>
</dbReference>
<feature type="transmembrane region" description="Helical" evidence="1">
    <location>
        <begin position="48"/>
        <end position="70"/>
    </location>
</feature>
<dbReference type="RefSeq" id="WP_256118200.1">
    <property type="nucleotide sequence ID" value="NZ_WHSB02000005.1"/>
</dbReference>
<protein>
    <submittedName>
        <fullName evidence="2">Transporter</fullName>
    </submittedName>
</protein>
<dbReference type="InterPro" id="IPR037185">
    <property type="entry name" value="EmrE-like"/>
</dbReference>
<evidence type="ECO:0000313" key="2">
    <source>
        <dbReference type="EMBL" id="MCQ4631576.1"/>
    </source>
</evidence>
<comment type="caution">
    <text evidence="2">The sequence shown here is derived from an EMBL/GenBank/DDBJ whole genome shotgun (WGS) entry which is preliminary data.</text>
</comment>
<keyword evidence="1" id="KW-1133">Transmembrane helix</keyword>
<feature type="transmembrane region" description="Helical" evidence="1">
    <location>
        <begin position="103"/>
        <end position="120"/>
    </location>
</feature>
<gene>
    <name evidence="2" type="ORF">GB927_016110</name>
</gene>
<keyword evidence="3" id="KW-1185">Reference proteome</keyword>
<dbReference type="Proteomes" id="UP000996601">
    <property type="component" value="Unassembled WGS sequence"/>
</dbReference>